<dbReference type="RefSeq" id="WP_077805847.1">
    <property type="nucleotide sequence ID" value="NZ_BJXS01000004.1"/>
</dbReference>
<sequence>MRGQDGVRLATAREGGFTLLEILVVLMVFSLVMVALEQGVRAVTIAFELQRRSLGNRAELIAVDGLLRRLIDDAEPGWPQDDLVFSGRNGEFVLRGILPQSLGGKGDSMADFRFSVDANRRLILAWAPYRHVREARNDIHRAVLLNDIERIDCHYLTANGWKNEWFARGLPKLVKIRIIFPSGDERRWPDIVSAPHAWAIPG</sequence>
<accession>A0A1U9KM90</accession>
<protein>
    <submittedName>
        <fullName evidence="1">Uncharacterized protein</fullName>
    </submittedName>
</protein>
<keyword evidence="2" id="KW-1185">Reference proteome</keyword>
<dbReference type="Pfam" id="PF07963">
    <property type="entry name" value="N_methyl"/>
    <property type="match status" value="1"/>
</dbReference>
<reference evidence="1 2" key="1">
    <citation type="submission" date="2016-03" db="EMBL/GenBank/DDBJ databases">
        <title>Acetic acid bacteria sequencing.</title>
        <authorList>
            <person name="Brandt J."/>
            <person name="Jakob F."/>
            <person name="Vogel R.F."/>
        </authorList>
    </citation>
    <scope>NUCLEOTIDE SEQUENCE [LARGE SCALE GENOMIC DNA]</scope>
    <source>
        <strain evidence="1 2">NBRC 101099</strain>
    </source>
</reference>
<dbReference type="PROSITE" id="PS00409">
    <property type="entry name" value="PROKAR_NTER_METHYL"/>
    <property type="match status" value="1"/>
</dbReference>
<dbReference type="STRING" id="320497.A0U93_01730"/>
<dbReference type="NCBIfam" id="TIGR02532">
    <property type="entry name" value="IV_pilin_GFxxxE"/>
    <property type="match status" value="1"/>
</dbReference>
<dbReference type="AlphaFoldDB" id="A0A1U9KM90"/>
<dbReference type="OrthoDB" id="7267284at2"/>
<dbReference type="KEGG" id="nch:A0U93_01730"/>
<dbReference type="SUPFAM" id="SSF54523">
    <property type="entry name" value="Pili subunits"/>
    <property type="match status" value="1"/>
</dbReference>
<evidence type="ECO:0000313" key="2">
    <source>
        <dbReference type="Proteomes" id="UP000188604"/>
    </source>
</evidence>
<dbReference type="InterPro" id="IPR012902">
    <property type="entry name" value="N_methyl_site"/>
</dbReference>
<dbReference type="EMBL" id="CP014691">
    <property type="protein sequence ID" value="AQS86878.1"/>
    <property type="molecule type" value="Genomic_DNA"/>
</dbReference>
<dbReference type="InterPro" id="IPR045584">
    <property type="entry name" value="Pilin-like"/>
</dbReference>
<dbReference type="Proteomes" id="UP000188604">
    <property type="component" value="Chromosome"/>
</dbReference>
<name>A0A1U9KM90_9PROT</name>
<proteinExistence type="predicted"/>
<organism evidence="1 2">
    <name type="scientific">Neoasaia chiangmaiensis</name>
    <dbReference type="NCBI Taxonomy" id="320497"/>
    <lineage>
        <taxon>Bacteria</taxon>
        <taxon>Pseudomonadati</taxon>
        <taxon>Pseudomonadota</taxon>
        <taxon>Alphaproteobacteria</taxon>
        <taxon>Acetobacterales</taxon>
        <taxon>Acetobacteraceae</taxon>
        <taxon>Neoasaia</taxon>
    </lineage>
</organism>
<evidence type="ECO:0000313" key="1">
    <source>
        <dbReference type="EMBL" id="AQS86878.1"/>
    </source>
</evidence>
<gene>
    <name evidence="1" type="ORF">A0U93_01730</name>
</gene>